<feature type="transmembrane region" description="Helical" evidence="7">
    <location>
        <begin position="74"/>
        <end position="94"/>
    </location>
</feature>
<keyword evidence="5 7" id="KW-1133">Transmembrane helix</keyword>
<keyword evidence="10" id="KW-1185">Reference proteome</keyword>
<dbReference type="InterPro" id="IPR035906">
    <property type="entry name" value="MetI-like_sf"/>
</dbReference>
<evidence type="ECO:0000256" key="6">
    <source>
        <dbReference type="ARBA" id="ARBA00023136"/>
    </source>
</evidence>
<keyword evidence="6 7" id="KW-0472">Membrane</keyword>
<keyword evidence="2 7" id="KW-0813">Transport</keyword>
<evidence type="ECO:0000256" key="5">
    <source>
        <dbReference type="ARBA" id="ARBA00022989"/>
    </source>
</evidence>
<reference evidence="10" key="1">
    <citation type="submission" date="2018-11" db="EMBL/GenBank/DDBJ databases">
        <title>Complete genome sequence of Paenibacillus sp. ML311-T8.</title>
        <authorList>
            <person name="Nam Y.-D."/>
            <person name="Kang J."/>
            <person name="Chung W.-H."/>
            <person name="Park Y.S."/>
        </authorList>
    </citation>
    <scope>NUCLEOTIDE SEQUENCE [LARGE SCALE GENOMIC DNA]</scope>
    <source>
        <strain evidence="10">ML311-T8</strain>
    </source>
</reference>
<evidence type="ECO:0000259" key="8">
    <source>
        <dbReference type="PROSITE" id="PS50928"/>
    </source>
</evidence>
<dbReference type="KEGG" id="ppsc:EHS13_32000"/>
<proteinExistence type="inferred from homology"/>
<dbReference type="Pfam" id="PF00528">
    <property type="entry name" value="BPD_transp_1"/>
    <property type="match status" value="1"/>
</dbReference>
<dbReference type="SUPFAM" id="SSF161098">
    <property type="entry name" value="MetI-like"/>
    <property type="match status" value="1"/>
</dbReference>
<dbReference type="EMBL" id="CP034235">
    <property type="protein sequence ID" value="QGQ99172.1"/>
    <property type="molecule type" value="Genomic_DNA"/>
</dbReference>
<feature type="transmembrane region" description="Helical" evidence="7">
    <location>
        <begin position="12"/>
        <end position="37"/>
    </location>
</feature>
<feature type="transmembrane region" description="Helical" evidence="7">
    <location>
        <begin position="160"/>
        <end position="183"/>
    </location>
</feature>
<dbReference type="PANTHER" id="PTHR43227:SF11">
    <property type="entry name" value="BLL4140 PROTEIN"/>
    <property type="match status" value="1"/>
</dbReference>
<dbReference type="OrthoDB" id="2637002at2"/>
<dbReference type="AlphaFoldDB" id="A0A6B8RTS4"/>
<comment type="similarity">
    <text evidence="7">Belongs to the binding-protein-dependent transport system permease family.</text>
</comment>
<dbReference type="InterPro" id="IPR050809">
    <property type="entry name" value="UgpAE/MalFG_permease"/>
</dbReference>
<evidence type="ECO:0000256" key="7">
    <source>
        <dbReference type="RuleBase" id="RU363032"/>
    </source>
</evidence>
<dbReference type="PANTHER" id="PTHR43227">
    <property type="entry name" value="BLL4140 PROTEIN"/>
    <property type="match status" value="1"/>
</dbReference>
<gene>
    <name evidence="9" type="ORF">EHS13_32000</name>
</gene>
<dbReference type="CDD" id="cd06261">
    <property type="entry name" value="TM_PBP2"/>
    <property type="match status" value="1"/>
</dbReference>
<dbReference type="GO" id="GO:0055085">
    <property type="term" value="P:transmembrane transport"/>
    <property type="evidence" value="ECO:0007669"/>
    <property type="project" value="InterPro"/>
</dbReference>
<dbReference type="Proteomes" id="UP000426246">
    <property type="component" value="Chromosome"/>
</dbReference>
<evidence type="ECO:0000313" key="9">
    <source>
        <dbReference type="EMBL" id="QGQ99172.1"/>
    </source>
</evidence>
<dbReference type="GO" id="GO:0005886">
    <property type="term" value="C:plasma membrane"/>
    <property type="evidence" value="ECO:0007669"/>
    <property type="project" value="UniProtKB-SubCell"/>
</dbReference>
<feature type="domain" description="ABC transmembrane type-1" evidence="8">
    <location>
        <begin position="69"/>
        <end position="286"/>
    </location>
</feature>
<feature type="transmembrane region" description="Helical" evidence="7">
    <location>
        <begin position="204"/>
        <end position="225"/>
    </location>
</feature>
<feature type="transmembrane region" description="Helical" evidence="7">
    <location>
        <begin position="265"/>
        <end position="286"/>
    </location>
</feature>
<comment type="subcellular location">
    <subcellularLocation>
        <location evidence="1 7">Cell membrane</location>
        <topology evidence="1 7">Multi-pass membrane protein</topology>
    </subcellularLocation>
</comment>
<keyword evidence="3" id="KW-1003">Cell membrane</keyword>
<name>A0A6B8RTS4_9BACL</name>
<dbReference type="InterPro" id="IPR000515">
    <property type="entry name" value="MetI-like"/>
</dbReference>
<protein>
    <submittedName>
        <fullName evidence="9">Sugar ABC transporter permease</fullName>
    </submittedName>
</protein>
<evidence type="ECO:0000256" key="1">
    <source>
        <dbReference type="ARBA" id="ARBA00004651"/>
    </source>
</evidence>
<evidence type="ECO:0000256" key="4">
    <source>
        <dbReference type="ARBA" id="ARBA00022692"/>
    </source>
</evidence>
<dbReference type="PROSITE" id="PS50928">
    <property type="entry name" value="ABC_TM1"/>
    <property type="match status" value="1"/>
</dbReference>
<evidence type="ECO:0000256" key="3">
    <source>
        <dbReference type="ARBA" id="ARBA00022475"/>
    </source>
</evidence>
<dbReference type="Gene3D" id="1.10.3720.10">
    <property type="entry name" value="MetI-like"/>
    <property type="match status" value="1"/>
</dbReference>
<keyword evidence="4 7" id="KW-0812">Transmembrane</keyword>
<evidence type="ECO:0000313" key="10">
    <source>
        <dbReference type="Proteomes" id="UP000426246"/>
    </source>
</evidence>
<accession>A0A6B8RTS4</accession>
<sequence length="299" mass="34197">MGMRNTRLYLLLLALPFIGLVFIFNYVPLFGWIYAFFDYKPGIPLSNSPFVGFKYFELAFHEGSDLWKVMRNTLVLSLLTVVTTPLPVIFAIFLNEIRSPRFRKLVQTMTTIPNFISWILVFSIFFTFFSVDGGVVNSLLLKWGWIQEPTNLLANDKWAWIFQTIITVWKTVGFSAIIYIAAMAGIDPELYQAAKVDGAGRFSIIWNVTVPGLLPTFFVMLMLAISNMLSNGFEQYYVFYNSLVSDRLQVLDYYVYKIGLLNNDYSFSTALGVFKTVISILLLFIVNGLSKRLRGQSII</sequence>
<evidence type="ECO:0000256" key="2">
    <source>
        <dbReference type="ARBA" id="ARBA00022448"/>
    </source>
</evidence>
<organism evidence="9 10">
    <name type="scientific">Paenibacillus psychroresistens</name>
    <dbReference type="NCBI Taxonomy" id="1778678"/>
    <lineage>
        <taxon>Bacteria</taxon>
        <taxon>Bacillati</taxon>
        <taxon>Bacillota</taxon>
        <taxon>Bacilli</taxon>
        <taxon>Bacillales</taxon>
        <taxon>Paenibacillaceae</taxon>
        <taxon>Paenibacillus</taxon>
    </lineage>
</organism>
<feature type="transmembrane region" description="Helical" evidence="7">
    <location>
        <begin position="115"/>
        <end position="140"/>
    </location>
</feature>